<dbReference type="Pfam" id="PF00730">
    <property type="entry name" value="HhH-GPD"/>
    <property type="match status" value="1"/>
</dbReference>
<dbReference type="PANTHER" id="PTHR10359:SF19">
    <property type="entry name" value="DNA REPAIR GLYCOSYLASE MJ1434-RELATED"/>
    <property type="match status" value="1"/>
</dbReference>
<dbReference type="GO" id="GO:0003824">
    <property type="term" value="F:catalytic activity"/>
    <property type="evidence" value="ECO:0007669"/>
    <property type="project" value="InterPro"/>
</dbReference>
<dbReference type="Gene3D" id="1.10.1670.10">
    <property type="entry name" value="Helix-hairpin-Helix base-excision DNA repair enzymes (C-terminal)"/>
    <property type="match status" value="1"/>
</dbReference>
<keyword evidence="1" id="KW-0004">4Fe-4S</keyword>
<gene>
    <name evidence="6" type="ORF">A3H38_05050</name>
</gene>
<sequence>MQSRLINIHKKLLKHFGRQHWWPGETPFEIMVGAILTQNTNWGNVERAINNLKQAQALNPQKMVESKASNVECWIKPSGYFRAKTKKLKIFCGWLLKNGGVPGVGGWGLGELRRELLGIWGIGPETADSILCYALGKKSFVVDAYTVRIFNRLGLIKTKDYHEIKKIFENDLPRNLKLYQEYHALIVALGKNYCKPKPACENCPVKSLCSD</sequence>
<dbReference type="InterPro" id="IPR011257">
    <property type="entry name" value="DNA_glycosylase"/>
</dbReference>
<evidence type="ECO:0000259" key="5">
    <source>
        <dbReference type="SMART" id="SM00478"/>
    </source>
</evidence>
<dbReference type="InterPro" id="IPR023170">
    <property type="entry name" value="HhH_base_excis_C"/>
</dbReference>
<dbReference type="InterPro" id="IPR003265">
    <property type="entry name" value="HhH-GPD_domain"/>
</dbReference>
<evidence type="ECO:0000313" key="7">
    <source>
        <dbReference type="Proteomes" id="UP000176938"/>
    </source>
</evidence>
<keyword evidence="2" id="KW-0479">Metal-binding</keyword>
<dbReference type="SMART" id="SM00478">
    <property type="entry name" value="ENDO3c"/>
    <property type="match status" value="1"/>
</dbReference>
<dbReference type="Proteomes" id="UP000176938">
    <property type="component" value="Unassembled WGS sequence"/>
</dbReference>
<accession>A0A1F4R4J2</accession>
<dbReference type="SUPFAM" id="SSF48150">
    <property type="entry name" value="DNA-glycosylase"/>
    <property type="match status" value="1"/>
</dbReference>
<dbReference type="AlphaFoldDB" id="A0A1F4R4J2"/>
<dbReference type="Gene3D" id="1.10.340.30">
    <property type="entry name" value="Hypothetical protein, domain 2"/>
    <property type="match status" value="1"/>
</dbReference>
<dbReference type="EMBL" id="METP01000062">
    <property type="protein sequence ID" value="OGC03082.1"/>
    <property type="molecule type" value="Genomic_DNA"/>
</dbReference>
<dbReference type="GO" id="GO:0051539">
    <property type="term" value="F:4 iron, 4 sulfur cluster binding"/>
    <property type="evidence" value="ECO:0007669"/>
    <property type="project" value="UniProtKB-KW"/>
</dbReference>
<feature type="domain" description="HhH-GPD" evidence="5">
    <location>
        <begin position="36"/>
        <end position="192"/>
    </location>
</feature>
<dbReference type="GO" id="GO:0006284">
    <property type="term" value="P:base-excision repair"/>
    <property type="evidence" value="ECO:0007669"/>
    <property type="project" value="InterPro"/>
</dbReference>
<evidence type="ECO:0000256" key="2">
    <source>
        <dbReference type="ARBA" id="ARBA00022723"/>
    </source>
</evidence>
<name>A0A1F4R4J2_UNCSA</name>
<protein>
    <recommendedName>
        <fullName evidence="5">HhH-GPD domain-containing protein</fullName>
    </recommendedName>
</protein>
<dbReference type="CDD" id="cd00056">
    <property type="entry name" value="ENDO3c"/>
    <property type="match status" value="1"/>
</dbReference>
<evidence type="ECO:0000256" key="1">
    <source>
        <dbReference type="ARBA" id="ARBA00022485"/>
    </source>
</evidence>
<dbReference type="GO" id="GO:0046872">
    <property type="term" value="F:metal ion binding"/>
    <property type="evidence" value="ECO:0007669"/>
    <property type="project" value="UniProtKB-KW"/>
</dbReference>
<proteinExistence type="predicted"/>
<keyword evidence="4" id="KW-0411">Iron-sulfur</keyword>
<dbReference type="PANTHER" id="PTHR10359">
    <property type="entry name" value="A/G-SPECIFIC ADENINE GLYCOSYLASE/ENDONUCLEASE III"/>
    <property type="match status" value="1"/>
</dbReference>
<organism evidence="6 7">
    <name type="scientific">candidate division WOR-1 bacterium RIFCSPLOWO2_02_FULL_46_20</name>
    <dbReference type="NCBI Taxonomy" id="1802567"/>
    <lineage>
        <taxon>Bacteria</taxon>
        <taxon>Bacillati</taxon>
        <taxon>Saganbacteria</taxon>
    </lineage>
</organism>
<evidence type="ECO:0000256" key="4">
    <source>
        <dbReference type="ARBA" id="ARBA00023014"/>
    </source>
</evidence>
<keyword evidence="3" id="KW-0408">Iron</keyword>
<evidence type="ECO:0000313" key="6">
    <source>
        <dbReference type="EMBL" id="OGC03082.1"/>
    </source>
</evidence>
<dbReference type="PIRSF" id="PIRSF001435">
    <property type="entry name" value="Nth"/>
    <property type="match status" value="1"/>
</dbReference>
<comment type="caution">
    <text evidence="6">The sequence shown here is derived from an EMBL/GenBank/DDBJ whole genome shotgun (WGS) entry which is preliminary data.</text>
</comment>
<evidence type="ECO:0000256" key="3">
    <source>
        <dbReference type="ARBA" id="ARBA00023004"/>
    </source>
</evidence>
<reference evidence="6 7" key="1">
    <citation type="journal article" date="2016" name="Nat. Commun.">
        <title>Thousands of microbial genomes shed light on interconnected biogeochemical processes in an aquifer system.</title>
        <authorList>
            <person name="Anantharaman K."/>
            <person name="Brown C.T."/>
            <person name="Hug L.A."/>
            <person name="Sharon I."/>
            <person name="Castelle C.J."/>
            <person name="Probst A.J."/>
            <person name="Thomas B.C."/>
            <person name="Singh A."/>
            <person name="Wilkins M.J."/>
            <person name="Karaoz U."/>
            <person name="Brodie E.L."/>
            <person name="Williams K.H."/>
            <person name="Hubbard S.S."/>
            <person name="Banfield J.F."/>
        </authorList>
    </citation>
    <scope>NUCLEOTIDE SEQUENCE [LARGE SCALE GENOMIC DNA]</scope>
</reference>